<proteinExistence type="predicted"/>
<dbReference type="EMBL" id="CP081966">
    <property type="protein sequence ID" value="QZP27495.1"/>
    <property type="molecule type" value="Genomic_DNA"/>
</dbReference>
<evidence type="ECO:0000313" key="2">
    <source>
        <dbReference type="EMBL" id="QZP27495.1"/>
    </source>
</evidence>
<dbReference type="AlphaFoldDB" id="A0A1E2TK94"/>
<name>A0A1E2TK94_9PSED</name>
<evidence type="ECO:0000313" key="1">
    <source>
        <dbReference type="EMBL" id="MBA6067785.1"/>
    </source>
</evidence>
<sequence length="139" mass="15015">MRLLLVASLLARGRQLERLSDGLTLLALACTLAPLLGLPLAPLPHLLCGLLLLLGLAHKYWALRVALDADLFARIGASSDLPGDTQALDHALFDLRLKPAASDPRDWPTRSRAALALLRRQALCLTLQVALMLILPFTG</sequence>
<keyword evidence="4" id="KW-1185">Reference proteome</keyword>
<evidence type="ECO:0000313" key="4">
    <source>
        <dbReference type="Proteomes" id="UP000825591"/>
    </source>
</evidence>
<dbReference type="Proteomes" id="UP000541770">
    <property type="component" value="Unassembled WGS sequence"/>
</dbReference>
<reference evidence="1 3" key="1">
    <citation type="submission" date="2020-07" db="EMBL/GenBank/DDBJ databases">
        <title>Diversity of carbapenemase encoding genes among Pseudomonas putida group clinical isolates in a tertiary Brazilian hospital.</title>
        <authorList>
            <person name="Alberto-Lei F."/>
            <person name="Nodari C.S."/>
            <person name="Streling A.P."/>
            <person name="Paulino J.T."/>
            <person name="Bessa-Neto F.O."/>
            <person name="Cayo R."/>
            <person name="Gales A.C."/>
        </authorList>
    </citation>
    <scope>NUCLEOTIDE SEQUENCE [LARGE SCALE GENOMIC DNA]</scope>
    <source>
        <strain evidence="1 3">14802</strain>
    </source>
</reference>
<dbReference type="RefSeq" id="WP_028691316.1">
    <property type="nucleotide sequence ID" value="NZ_CP081966.1"/>
</dbReference>
<dbReference type="EMBL" id="JACGDE010000020">
    <property type="protein sequence ID" value="MBA6067785.1"/>
    <property type="molecule type" value="Genomic_DNA"/>
</dbReference>
<organism evidence="1 3">
    <name type="scientific">Pseudomonas mosselii</name>
    <dbReference type="NCBI Taxonomy" id="78327"/>
    <lineage>
        <taxon>Bacteria</taxon>
        <taxon>Pseudomonadati</taxon>
        <taxon>Pseudomonadota</taxon>
        <taxon>Gammaproteobacteria</taxon>
        <taxon>Pseudomonadales</taxon>
        <taxon>Pseudomonadaceae</taxon>
        <taxon>Pseudomonas</taxon>
    </lineage>
</organism>
<dbReference type="Proteomes" id="UP000825591">
    <property type="component" value="Chromosome"/>
</dbReference>
<reference evidence="2 4" key="2">
    <citation type="submission" date="2021-08" db="EMBL/GenBank/DDBJ databases">
        <title>Bactericidal Effect of Pseudomonas oryziphila sp. nov., a novel Pseudomonas Species Against Xanthomonas oryzae Reduces Disease Severity of Bacterial Leaf Streak of Rice.</title>
        <authorList>
            <person name="Yang R."/>
            <person name="Li S."/>
            <person name="Li Y."/>
            <person name="Yan Y."/>
            <person name="Fang Y."/>
            <person name="Zou L."/>
            <person name="Chen G."/>
        </authorList>
    </citation>
    <scope>NUCLEOTIDE SEQUENCE [LARGE SCALE GENOMIC DNA]</scope>
    <source>
        <strain evidence="2 4">DSM 17497</strain>
    </source>
</reference>
<evidence type="ECO:0000313" key="3">
    <source>
        <dbReference type="Proteomes" id="UP000541770"/>
    </source>
</evidence>
<gene>
    <name evidence="1" type="ORF">H4C75_23905</name>
    <name evidence="2" type="ORF">K5H97_03815</name>
</gene>
<protein>
    <submittedName>
        <fullName evidence="1">Uncharacterized protein</fullName>
    </submittedName>
</protein>
<accession>A0A1E2TK94</accession>